<dbReference type="OrthoDB" id="445556at2759"/>
<feature type="compositionally biased region" description="Low complexity" evidence="1">
    <location>
        <begin position="308"/>
        <end position="324"/>
    </location>
</feature>
<evidence type="ECO:0000313" key="4">
    <source>
        <dbReference type="Proteomes" id="UP000567179"/>
    </source>
</evidence>
<gene>
    <name evidence="3" type="ORF">D9619_006850</name>
</gene>
<dbReference type="InterPro" id="IPR036869">
    <property type="entry name" value="J_dom_sf"/>
</dbReference>
<proteinExistence type="predicted"/>
<sequence>MVYSSTHCSLVKRTLHLLDYAGRPVLAQTRLSASRESQLLRKLRAGYSTIADSDNGHRMNPFPYPTHSNPTPYQIFHLPLYASKEQIKSRYYELVRAHHPDSAYTAHLPPDEAHANFRHIKASYDFLSGKTLSPHPNTRTWQPEGSGFDPYASELARRRRAYYASRSRAEQAQAERPAWAKGWGGLGSHPEERSDYDQNGWRERTIFFFGVITLMAGLFPNLPGTLATVFLPTSLVSPELFAESREKKAHDGPPGTTPPFNIPFMDLDHGHRAAVSALIQAREECKETGAERRDQIKLRVAQMSANRDGAPGSPDASSSTTPTDIVIADPPPGVVLQQPPTVPNVARDAMTSPTDTTHNETGKSSPPSP</sequence>
<name>A0A8H5B507_9AGAR</name>
<dbReference type="SUPFAM" id="SSF46565">
    <property type="entry name" value="Chaperone J-domain"/>
    <property type="match status" value="1"/>
</dbReference>
<dbReference type="EMBL" id="JAACJJ010000042">
    <property type="protein sequence ID" value="KAF5316351.1"/>
    <property type="molecule type" value="Genomic_DNA"/>
</dbReference>
<dbReference type="SMART" id="SM00271">
    <property type="entry name" value="DnaJ"/>
    <property type="match status" value="1"/>
</dbReference>
<feature type="region of interest" description="Disordered" evidence="1">
    <location>
        <begin position="304"/>
        <end position="369"/>
    </location>
</feature>
<evidence type="ECO:0000256" key="1">
    <source>
        <dbReference type="SAM" id="MobiDB-lite"/>
    </source>
</evidence>
<protein>
    <recommendedName>
        <fullName evidence="2">J domain-containing protein</fullName>
    </recommendedName>
</protein>
<keyword evidence="4" id="KW-1185">Reference proteome</keyword>
<dbReference type="AlphaFoldDB" id="A0A8H5B507"/>
<accession>A0A8H5B507</accession>
<evidence type="ECO:0000313" key="3">
    <source>
        <dbReference type="EMBL" id="KAF5316351.1"/>
    </source>
</evidence>
<evidence type="ECO:0000259" key="2">
    <source>
        <dbReference type="PROSITE" id="PS50076"/>
    </source>
</evidence>
<comment type="caution">
    <text evidence="3">The sequence shown here is derived from an EMBL/GenBank/DDBJ whole genome shotgun (WGS) entry which is preliminary data.</text>
</comment>
<organism evidence="3 4">
    <name type="scientific">Psilocybe cf. subviscida</name>
    <dbReference type="NCBI Taxonomy" id="2480587"/>
    <lineage>
        <taxon>Eukaryota</taxon>
        <taxon>Fungi</taxon>
        <taxon>Dikarya</taxon>
        <taxon>Basidiomycota</taxon>
        <taxon>Agaricomycotina</taxon>
        <taxon>Agaricomycetes</taxon>
        <taxon>Agaricomycetidae</taxon>
        <taxon>Agaricales</taxon>
        <taxon>Agaricineae</taxon>
        <taxon>Strophariaceae</taxon>
        <taxon>Psilocybe</taxon>
    </lineage>
</organism>
<dbReference type="PROSITE" id="PS50076">
    <property type="entry name" value="DNAJ_2"/>
    <property type="match status" value="1"/>
</dbReference>
<dbReference type="Gene3D" id="1.10.287.110">
    <property type="entry name" value="DnaJ domain"/>
    <property type="match status" value="1"/>
</dbReference>
<dbReference type="Proteomes" id="UP000567179">
    <property type="component" value="Unassembled WGS sequence"/>
</dbReference>
<reference evidence="3 4" key="1">
    <citation type="journal article" date="2020" name="ISME J.">
        <title>Uncovering the hidden diversity of litter-decomposition mechanisms in mushroom-forming fungi.</title>
        <authorList>
            <person name="Floudas D."/>
            <person name="Bentzer J."/>
            <person name="Ahren D."/>
            <person name="Johansson T."/>
            <person name="Persson P."/>
            <person name="Tunlid A."/>
        </authorList>
    </citation>
    <scope>NUCLEOTIDE SEQUENCE [LARGE SCALE GENOMIC DNA]</scope>
    <source>
        <strain evidence="3 4">CBS 101986</strain>
    </source>
</reference>
<dbReference type="CDD" id="cd06257">
    <property type="entry name" value="DnaJ"/>
    <property type="match status" value="1"/>
</dbReference>
<dbReference type="Pfam" id="PF00226">
    <property type="entry name" value="DnaJ"/>
    <property type="match status" value="1"/>
</dbReference>
<feature type="domain" description="J" evidence="2">
    <location>
        <begin position="71"/>
        <end position="152"/>
    </location>
</feature>
<dbReference type="InterPro" id="IPR001623">
    <property type="entry name" value="DnaJ_domain"/>
</dbReference>